<dbReference type="EMBL" id="CP017839">
    <property type="protein sequence ID" value="APB00933.1"/>
    <property type="molecule type" value="Genomic_DNA"/>
</dbReference>
<evidence type="ECO:0000313" key="4">
    <source>
        <dbReference type="EMBL" id="APB00933.1"/>
    </source>
</evidence>
<evidence type="ECO:0000313" key="5">
    <source>
        <dbReference type="EMBL" id="GAP33355.1"/>
    </source>
</evidence>
<comment type="function">
    <text evidence="2">Antitoxin component of a type II toxin-antitoxin (TA) system.</text>
</comment>
<dbReference type="Proteomes" id="UP000037179">
    <property type="component" value="Unassembled WGS sequence"/>
</dbReference>
<organism evidence="5 6">
    <name type="scientific">Nocardia seriolae</name>
    <dbReference type="NCBI Taxonomy" id="37332"/>
    <lineage>
        <taxon>Bacteria</taxon>
        <taxon>Bacillati</taxon>
        <taxon>Actinomycetota</taxon>
        <taxon>Actinomycetes</taxon>
        <taxon>Mycobacteriales</taxon>
        <taxon>Nocardiaceae</taxon>
        <taxon>Nocardia</taxon>
    </lineage>
</organism>
<dbReference type="GeneID" id="93369798"/>
<dbReference type="KEGG" id="nsr:NS506_06902"/>
<reference evidence="6" key="1">
    <citation type="submission" date="2015-07" db="EMBL/GenBank/DDBJ databases">
        <title>Nocardia seriolae U-1 whole genome shotgun sequence.</title>
        <authorList>
            <person name="Imajoh M."/>
            <person name="Fukumoto Y."/>
            <person name="Sukeda M."/>
            <person name="Yamane J."/>
            <person name="Yamasaki K."/>
            <person name="Shimizu M."/>
            <person name="Ohnishi K."/>
            <person name="Oshima S."/>
        </authorList>
    </citation>
    <scope>NUCLEOTIDE SEQUENCE [LARGE SCALE GENOMIC DNA]</scope>
    <source>
        <strain evidence="6">U-1</strain>
    </source>
</reference>
<keyword evidence="6" id="KW-1185">Reference proteome</keyword>
<dbReference type="RefSeq" id="WP_052087098.1">
    <property type="nucleotide sequence ID" value="NZ_AP017900.1"/>
</dbReference>
<gene>
    <name evidence="4" type="ORF">NS506_06902</name>
    <name evidence="5" type="ORF">NSK11_contig00249-0008</name>
</gene>
<proteinExistence type="inferred from homology"/>
<protein>
    <recommendedName>
        <fullName evidence="2">Antitoxin</fullName>
    </recommendedName>
</protein>
<feature type="region of interest" description="Disordered" evidence="3">
    <location>
        <begin position="1"/>
        <end position="20"/>
    </location>
</feature>
<evidence type="ECO:0000256" key="1">
    <source>
        <dbReference type="ARBA" id="ARBA00009981"/>
    </source>
</evidence>
<dbReference type="SUPFAM" id="SSF143120">
    <property type="entry name" value="YefM-like"/>
    <property type="match status" value="1"/>
</dbReference>
<accession>A0ABC9Z6V0</accession>
<dbReference type="EMBL" id="BBYQ01000249">
    <property type="protein sequence ID" value="GAP33355.1"/>
    <property type="molecule type" value="Genomic_DNA"/>
</dbReference>
<dbReference type="AlphaFoldDB" id="A0ABC9Z6V0"/>
<evidence type="ECO:0000256" key="2">
    <source>
        <dbReference type="RuleBase" id="RU362080"/>
    </source>
</evidence>
<evidence type="ECO:0000256" key="3">
    <source>
        <dbReference type="SAM" id="MobiDB-lite"/>
    </source>
</evidence>
<dbReference type="InterPro" id="IPR006442">
    <property type="entry name" value="Antitoxin_Phd/YefM"/>
</dbReference>
<name>A0ABC9Z6V0_9NOCA</name>
<evidence type="ECO:0000313" key="7">
    <source>
        <dbReference type="Proteomes" id="UP000180166"/>
    </source>
</evidence>
<dbReference type="Pfam" id="PF02604">
    <property type="entry name" value="PhdYeFM_antitox"/>
    <property type="match status" value="1"/>
</dbReference>
<dbReference type="InterPro" id="IPR036165">
    <property type="entry name" value="YefM-like_sf"/>
</dbReference>
<dbReference type="Proteomes" id="UP000180166">
    <property type="component" value="Chromosome"/>
</dbReference>
<comment type="similarity">
    <text evidence="1 2">Belongs to the phD/YefM antitoxin family.</text>
</comment>
<reference evidence="5 6" key="2">
    <citation type="journal article" date="2016" name="Genome Announc.">
        <title>Draft Genome Sequence of Erythromycin- and Oxytetracycline-Sensitive Nocardia seriolae Strain U-1 (NBRC 110359).</title>
        <authorList>
            <person name="Imajoh M."/>
            <person name="Sukeda M."/>
            <person name="Shimizu M."/>
            <person name="Yamane J."/>
            <person name="Ohnishi K."/>
            <person name="Oshima S."/>
        </authorList>
    </citation>
    <scope>NUCLEOTIDE SEQUENCE [LARGE SCALE GENOMIC DNA]</scope>
    <source>
        <strain evidence="5 6">U-1</strain>
    </source>
</reference>
<evidence type="ECO:0000313" key="6">
    <source>
        <dbReference type="Proteomes" id="UP000037179"/>
    </source>
</evidence>
<reference evidence="4 7" key="3">
    <citation type="submission" date="2016-10" db="EMBL/GenBank/DDBJ databases">
        <title>Genome sequence of Nocardia seriolae strain EM150506, isolated from Anguila japonica.</title>
        <authorList>
            <person name="Han H.-J."/>
        </authorList>
    </citation>
    <scope>NUCLEOTIDE SEQUENCE [LARGE SCALE GENOMIC DNA]</scope>
    <source>
        <strain evidence="4 7">EM150506</strain>
    </source>
</reference>
<sequence>MTTKKTSKPAEVEKSARASFPPRLPRTLRARIVRPTLTAFGKARSTLTEQIEESAKKDVIILRNSEPAAVLIGYERYQALLDYIEDLEDRLSIVDREGDTVSFKEAAGDLDIGI</sequence>